<dbReference type="SUPFAM" id="SSF55486">
    <property type="entry name" value="Metalloproteases ('zincins'), catalytic domain"/>
    <property type="match status" value="1"/>
</dbReference>
<dbReference type="Gene3D" id="1.10.1380.10">
    <property type="entry name" value="Neutral endopeptidase , domain2"/>
    <property type="match status" value="1"/>
</dbReference>
<dbReference type="Proteomes" id="UP001061070">
    <property type="component" value="Unassembled WGS sequence"/>
</dbReference>
<gene>
    <name evidence="10" type="ORF">AA0228_0372</name>
</gene>
<proteinExistence type="inferred from homology"/>
<protein>
    <submittedName>
        <fullName evidence="10">Metallopeptidase</fullName>
    </submittedName>
</protein>
<dbReference type="PROSITE" id="PS51885">
    <property type="entry name" value="NEPRILYSIN"/>
    <property type="match status" value="1"/>
</dbReference>
<evidence type="ECO:0000313" key="10">
    <source>
        <dbReference type="EMBL" id="GBR08528.1"/>
    </source>
</evidence>
<keyword evidence="6" id="KW-0862">Zinc</keyword>
<dbReference type="InterPro" id="IPR000718">
    <property type="entry name" value="Peptidase_M13"/>
</dbReference>
<dbReference type="InterPro" id="IPR018497">
    <property type="entry name" value="Peptidase_M13_C"/>
</dbReference>
<keyword evidence="7" id="KW-0482">Metalloprotease</keyword>
<keyword evidence="5" id="KW-0378">Hydrolase</keyword>
<accession>A0ABQ0Q828</accession>
<organism evidence="10 11">
    <name type="scientific">Gluconobacter frateurii NRIC 0228</name>
    <dbReference type="NCBI Taxonomy" id="1307946"/>
    <lineage>
        <taxon>Bacteria</taxon>
        <taxon>Pseudomonadati</taxon>
        <taxon>Pseudomonadota</taxon>
        <taxon>Alphaproteobacteria</taxon>
        <taxon>Acetobacterales</taxon>
        <taxon>Acetobacteraceae</taxon>
        <taxon>Gluconobacter</taxon>
    </lineage>
</organism>
<evidence type="ECO:0000256" key="5">
    <source>
        <dbReference type="ARBA" id="ARBA00022801"/>
    </source>
</evidence>
<dbReference type="CDD" id="cd08662">
    <property type="entry name" value="M13"/>
    <property type="match status" value="1"/>
</dbReference>
<dbReference type="EMBL" id="BAQW01000001">
    <property type="protein sequence ID" value="GBR08528.1"/>
    <property type="molecule type" value="Genomic_DNA"/>
</dbReference>
<evidence type="ECO:0000256" key="2">
    <source>
        <dbReference type="ARBA" id="ARBA00007357"/>
    </source>
</evidence>
<comment type="caution">
    <text evidence="10">The sequence shown here is derived from an EMBL/GenBank/DDBJ whole genome shotgun (WGS) entry which is preliminary data.</text>
</comment>
<keyword evidence="3" id="KW-0645">Protease</keyword>
<dbReference type="Pfam" id="PF01431">
    <property type="entry name" value="Peptidase_M13"/>
    <property type="match status" value="1"/>
</dbReference>
<evidence type="ECO:0000256" key="3">
    <source>
        <dbReference type="ARBA" id="ARBA00022670"/>
    </source>
</evidence>
<dbReference type="InterPro" id="IPR042089">
    <property type="entry name" value="Peptidase_M13_dom_2"/>
</dbReference>
<name>A0ABQ0Q828_9PROT</name>
<sequence>MRLIRFDCKLTLQARGQTNMACQIFTIGPFCMHQKTFPRKAALLLSVSLGLAATPSLVSAKPAMPMITYDQYGLDLAGRNTSVKPGDSFFDYANGSFLKTLEIPSDMSSYGPFNALAETSRQRIQSILKDLSAHPVDQPQTINEKLGTYYASFMDEKAVEAVGAKPLEAEIATIHQIKDLKTFAQFSGASAVTFSSSPFSVDVDVDAKDPTKYALSIDQAGLGMPDRDNYLKPEFASKKAAYQAYITQLLTLVHWADPAKSAADVVAFETDIAKVHWARTELRDPDKTYNPMTVAALVNSTPSFDWMTWLLAAGVPSAGLEQRTVIVGEPSAIKAEADLIAKTDLDTLRAWQAFHTASNSASFLSDPFVQARFAYAKAMSGQPALAARWKRGVDFTSGAMEMALGKIYVDRYFPASDRAAMQTLTGNLKAAFHNRLEHNTWMSAQTREAALKKLGSFEIQVGYPNEWRDYSDLVVKKGDVYGNAERAFAFEWHYQLSHLDKVVDRNEWLMSPATVNAYNNPRFVEVVFPAAILQPPFFNPKADPAVNYGAIGGVIGHEMTHSFDDKGRKYDDKGRLRNWWTKEDGERFQKLADRFGAQYDAFEVQPGVHVNGKLTMGENIADLGGLTLALDAYHASLNGKPAPVIDGLTGDQRVFMGWAQVWRQKLRPDTEKQLVVIDPHSPPKARVNIPMHNIDLWYKAWNVQPGDKLYLAPDQRVKIW</sequence>
<dbReference type="Gene3D" id="3.40.390.10">
    <property type="entry name" value="Collagenase (Catalytic Domain)"/>
    <property type="match status" value="1"/>
</dbReference>
<evidence type="ECO:0000259" key="9">
    <source>
        <dbReference type="Pfam" id="PF05649"/>
    </source>
</evidence>
<evidence type="ECO:0000313" key="11">
    <source>
        <dbReference type="Proteomes" id="UP001061070"/>
    </source>
</evidence>
<reference evidence="10" key="1">
    <citation type="submission" date="2013-04" db="EMBL/GenBank/DDBJ databases">
        <title>The genome sequencing project of 58 acetic acid bacteria.</title>
        <authorList>
            <person name="Okamoto-Kainuma A."/>
            <person name="Ishikawa M."/>
            <person name="Umino S."/>
            <person name="Koizumi Y."/>
            <person name="Shiwa Y."/>
            <person name="Yoshikawa H."/>
            <person name="Matsutani M."/>
            <person name="Matsushita K."/>
        </authorList>
    </citation>
    <scope>NUCLEOTIDE SEQUENCE</scope>
    <source>
        <strain evidence="10">NRIC 0228</strain>
    </source>
</reference>
<keyword evidence="4" id="KW-0479">Metal-binding</keyword>
<keyword evidence="11" id="KW-1185">Reference proteome</keyword>
<dbReference type="PRINTS" id="PR00786">
    <property type="entry name" value="NEPRILYSIN"/>
</dbReference>
<evidence type="ECO:0000256" key="1">
    <source>
        <dbReference type="ARBA" id="ARBA00001947"/>
    </source>
</evidence>
<evidence type="ECO:0000259" key="8">
    <source>
        <dbReference type="Pfam" id="PF01431"/>
    </source>
</evidence>
<comment type="similarity">
    <text evidence="2">Belongs to the peptidase M13 family.</text>
</comment>
<evidence type="ECO:0000256" key="7">
    <source>
        <dbReference type="ARBA" id="ARBA00023049"/>
    </source>
</evidence>
<dbReference type="Pfam" id="PF05649">
    <property type="entry name" value="Peptidase_M13_N"/>
    <property type="match status" value="1"/>
</dbReference>
<dbReference type="PANTHER" id="PTHR11733:SF167">
    <property type="entry name" value="FI17812P1-RELATED"/>
    <property type="match status" value="1"/>
</dbReference>
<dbReference type="InterPro" id="IPR008753">
    <property type="entry name" value="Peptidase_M13_N"/>
</dbReference>
<feature type="domain" description="Peptidase M13 N-terminal" evidence="9">
    <location>
        <begin position="85"/>
        <end position="464"/>
    </location>
</feature>
<feature type="domain" description="Peptidase M13 C-terminal" evidence="8">
    <location>
        <begin position="516"/>
        <end position="717"/>
    </location>
</feature>
<dbReference type="InterPro" id="IPR024079">
    <property type="entry name" value="MetalloPept_cat_dom_sf"/>
</dbReference>
<dbReference type="PANTHER" id="PTHR11733">
    <property type="entry name" value="ZINC METALLOPROTEASE FAMILY M13 NEPRILYSIN-RELATED"/>
    <property type="match status" value="1"/>
</dbReference>
<evidence type="ECO:0000256" key="4">
    <source>
        <dbReference type="ARBA" id="ARBA00022723"/>
    </source>
</evidence>
<comment type="cofactor">
    <cofactor evidence="1">
        <name>Zn(2+)</name>
        <dbReference type="ChEBI" id="CHEBI:29105"/>
    </cofactor>
</comment>
<evidence type="ECO:0000256" key="6">
    <source>
        <dbReference type="ARBA" id="ARBA00022833"/>
    </source>
</evidence>